<evidence type="ECO:0000256" key="14">
    <source>
        <dbReference type="ARBA" id="ARBA00030676"/>
    </source>
</evidence>
<keyword evidence="4 19" id="KW-0436">Ligase</keyword>
<dbReference type="InterPro" id="IPR044125">
    <property type="entry name" value="Adenylation_DNA_ligase_IV"/>
</dbReference>
<dbReference type="EMBL" id="AEXC02001219">
    <property type="protein sequence ID" value="KFH14388.1"/>
    <property type="molecule type" value="Genomic_DNA"/>
</dbReference>
<comment type="similarity">
    <text evidence="3">Belongs to the ATP-dependent DNA ligase family.</text>
</comment>
<keyword evidence="11" id="KW-0233">DNA recombination</keyword>
<feature type="region of interest" description="Disordered" evidence="16">
    <location>
        <begin position="761"/>
        <end position="782"/>
    </location>
</feature>
<dbReference type="SUPFAM" id="SSF56091">
    <property type="entry name" value="DNA ligase/mRNA capping enzyme, catalytic domain"/>
    <property type="match status" value="1"/>
</dbReference>
<dbReference type="InterPro" id="IPR036599">
    <property type="entry name" value="DNA_ligase_N_sf"/>
</dbReference>
<evidence type="ECO:0000256" key="4">
    <source>
        <dbReference type="ARBA" id="ARBA00022598"/>
    </source>
</evidence>
<dbReference type="GO" id="GO:0003910">
    <property type="term" value="F:DNA ligase (ATP) activity"/>
    <property type="evidence" value="ECO:0007669"/>
    <property type="project" value="InterPro"/>
</dbReference>
<dbReference type="InterPro" id="IPR012309">
    <property type="entry name" value="DNA_ligase_ATP-dep_C"/>
</dbReference>
<dbReference type="PANTHER" id="PTHR45997">
    <property type="entry name" value="DNA LIGASE 4"/>
    <property type="match status" value="1"/>
</dbReference>
<dbReference type="VEuPathDB" id="ToxoDB:TGMAS_293460"/>
<feature type="compositionally biased region" description="Basic and acidic residues" evidence="16">
    <location>
        <begin position="397"/>
        <end position="419"/>
    </location>
</feature>
<evidence type="ECO:0000256" key="16">
    <source>
        <dbReference type="SAM" id="MobiDB-lite"/>
    </source>
</evidence>
<dbReference type="Gene3D" id="2.40.50.140">
    <property type="entry name" value="Nucleic acid-binding proteins"/>
    <property type="match status" value="1"/>
</dbReference>
<keyword evidence="6" id="KW-0677">Repeat</keyword>
<dbReference type="PROSITE" id="PS50172">
    <property type="entry name" value="BRCT"/>
    <property type="match status" value="1"/>
</dbReference>
<evidence type="ECO:0000256" key="2">
    <source>
        <dbReference type="ARBA" id="ARBA00004123"/>
    </source>
</evidence>
<dbReference type="GO" id="GO:0006297">
    <property type="term" value="P:nucleotide-excision repair, DNA gap filling"/>
    <property type="evidence" value="ECO:0007669"/>
    <property type="project" value="TreeGrafter"/>
</dbReference>
<dbReference type="Proteomes" id="UP000028821">
    <property type="component" value="Unassembled WGS sequence"/>
</dbReference>
<dbReference type="Pfam" id="PF04675">
    <property type="entry name" value="DNA_ligase_A_N"/>
    <property type="match status" value="1"/>
</dbReference>
<dbReference type="SUPFAM" id="SSF52113">
    <property type="entry name" value="BRCT domain"/>
    <property type="match status" value="1"/>
</dbReference>
<dbReference type="GO" id="GO:0032807">
    <property type="term" value="C:DNA ligase IV complex"/>
    <property type="evidence" value="ECO:0007669"/>
    <property type="project" value="TreeGrafter"/>
</dbReference>
<evidence type="ECO:0000256" key="12">
    <source>
        <dbReference type="ARBA" id="ARBA00023204"/>
    </source>
</evidence>
<feature type="region of interest" description="Disordered" evidence="16">
    <location>
        <begin position="950"/>
        <end position="1000"/>
    </location>
</feature>
<evidence type="ECO:0000256" key="5">
    <source>
        <dbReference type="ARBA" id="ARBA00022723"/>
    </source>
</evidence>
<feature type="domain" description="BRCT" evidence="18">
    <location>
        <begin position="877"/>
        <end position="1032"/>
    </location>
</feature>
<dbReference type="GO" id="GO:0003677">
    <property type="term" value="F:DNA binding"/>
    <property type="evidence" value="ECO:0007669"/>
    <property type="project" value="InterPro"/>
</dbReference>
<dbReference type="CDD" id="cd07968">
    <property type="entry name" value="OBF_DNA_ligase_IV"/>
    <property type="match status" value="1"/>
</dbReference>
<feature type="domain" description="ATP-dependent DNA ligase family profile" evidence="17">
    <location>
        <begin position="474"/>
        <end position="609"/>
    </location>
</feature>
<organism evidence="19 20">
    <name type="scientific">Toxoplasma gondii MAS</name>
    <dbReference type="NCBI Taxonomy" id="943118"/>
    <lineage>
        <taxon>Eukaryota</taxon>
        <taxon>Sar</taxon>
        <taxon>Alveolata</taxon>
        <taxon>Apicomplexa</taxon>
        <taxon>Conoidasida</taxon>
        <taxon>Coccidia</taxon>
        <taxon>Eucoccidiorida</taxon>
        <taxon>Eimeriorina</taxon>
        <taxon>Sarcocystidae</taxon>
        <taxon>Toxoplasma</taxon>
    </lineage>
</organism>
<evidence type="ECO:0000256" key="6">
    <source>
        <dbReference type="ARBA" id="ARBA00022737"/>
    </source>
</evidence>
<comment type="caution">
    <text evidence="19">The sequence shown here is derived from an EMBL/GenBank/DDBJ whole genome shotgun (WGS) entry which is preliminary data.</text>
</comment>
<keyword evidence="8" id="KW-0227">DNA damage</keyword>
<name>A0A086QP56_TOXGO</name>
<dbReference type="InterPro" id="IPR029710">
    <property type="entry name" value="LIG4"/>
</dbReference>
<protein>
    <recommendedName>
        <fullName evidence="15">DNA ligase IV</fullName>
    </recommendedName>
    <alternativeName>
        <fullName evidence="14">Polydeoxyribonucleotide synthase [ATP] 4</fullName>
    </alternativeName>
</protein>
<dbReference type="Gene3D" id="3.40.50.10190">
    <property type="entry name" value="BRCT domain"/>
    <property type="match status" value="1"/>
</dbReference>
<evidence type="ECO:0000259" key="17">
    <source>
        <dbReference type="PROSITE" id="PS50160"/>
    </source>
</evidence>
<dbReference type="Gene3D" id="3.30.470.30">
    <property type="entry name" value="DNA ligase/mRNA capping enzyme"/>
    <property type="match status" value="2"/>
</dbReference>
<reference evidence="19 20" key="1">
    <citation type="submission" date="2014-04" db="EMBL/GenBank/DDBJ databases">
        <authorList>
            <person name="Sibley D."/>
            <person name="Venepally P."/>
            <person name="Karamycheva S."/>
            <person name="Hadjithomas M."/>
            <person name="Khan A."/>
            <person name="Brunk B."/>
            <person name="Roos D."/>
            <person name="Caler E."/>
            <person name="Lorenzi H."/>
        </authorList>
    </citation>
    <scope>NUCLEOTIDE SEQUENCE [LARGE SCALE GENOMIC DNA]</scope>
    <source>
        <strain evidence="19 20">MAS</strain>
    </source>
</reference>
<evidence type="ECO:0000256" key="1">
    <source>
        <dbReference type="ARBA" id="ARBA00001946"/>
    </source>
</evidence>
<evidence type="ECO:0000256" key="13">
    <source>
        <dbReference type="ARBA" id="ARBA00023242"/>
    </source>
</evidence>
<evidence type="ECO:0000256" key="8">
    <source>
        <dbReference type="ARBA" id="ARBA00022763"/>
    </source>
</evidence>
<feature type="region of interest" description="Disordered" evidence="16">
    <location>
        <begin position="365"/>
        <end position="428"/>
    </location>
</feature>
<dbReference type="Pfam" id="PF01068">
    <property type="entry name" value="DNA_ligase_A_M"/>
    <property type="match status" value="1"/>
</dbReference>
<feature type="compositionally biased region" description="Basic and acidic residues" evidence="16">
    <location>
        <begin position="1301"/>
        <end position="1328"/>
    </location>
</feature>
<keyword evidence="9" id="KW-0067">ATP-binding</keyword>
<keyword evidence="13" id="KW-0539">Nucleus</keyword>
<dbReference type="InterPro" id="IPR012340">
    <property type="entry name" value="NA-bd_OB-fold"/>
</dbReference>
<feature type="region of interest" description="Disordered" evidence="16">
    <location>
        <begin position="798"/>
        <end position="847"/>
    </location>
</feature>
<evidence type="ECO:0000256" key="11">
    <source>
        <dbReference type="ARBA" id="ARBA00023172"/>
    </source>
</evidence>
<dbReference type="Gene3D" id="1.10.3260.10">
    <property type="entry name" value="DNA ligase, ATP-dependent, N-terminal domain"/>
    <property type="match status" value="1"/>
</dbReference>
<evidence type="ECO:0000256" key="7">
    <source>
        <dbReference type="ARBA" id="ARBA00022741"/>
    </source>
</evidence>
<dbReference type="GO" id="GO:0006303">
    <property type="term" value="P:double-strand break repair via nonhomologous end joining"/>
    <property type="evidence" value="ECO:0007669"/>
    <property type="project" value="TreeGrafter"/>
</dbReference>
<dbReference type="InterPro" id="IPR036420">
    <property type="entry name" value="BRCT_dom_sf"/>
</dbReference>
<dbReference type="InterPro" id="IPR012308">
    <property type="entry name" value="DNA_ligase_ATP-dep_N"/>
</dbReference>
<gene>
    <name evidence="19" type="ORF">TGMAS_293460</name>
</gene>
<dbReference type="GO" id="GO:0006310">
    <property type="term" value="P:DNA recombination"/>
    <property type="evidence" value="ECO:0007669"/>
    <property type="project" value="UniProtKB-KW"/>
</dbReference>
<comment type="subcellular location">
    <subcellularLocation>
        <location evidence="2">Nucleus</location>
    </subcellularLocation>
</comment>
<dbReference type="PROSITE" id="PS50160">
    <property type="entry name" value="DNA_LIGASE_A3"/>
    <property type="match status" value="1"/>
</dbReference>
<evidence type="ECO:0000256" key="10">
    <source>
        <dbReference type="ARBA" id="ARBA00022842"/>
    </source>
</evidence>
<feature type="region of interest" description="Disordered" evidence="16">
    <location>
        <begin position="1295"/>
        <end position="1385"/>
    </location>
</feature>
<proteinExistence type="inferred from homology"/>
<keyword evidence="10" id="KW-0460">Magnesium</keyword>
<keyword evidence="5" id="KW-0479">Metal-binding</keyword>
<sequence>MMVAFPSSRNSGPSCEDILFADVCTVLDRLADPFAKAAEKMKFFARYLHRFSHLPISSLYPLLRLLLPQLDRRRPPAQLKQPLLARIYAQVFALPPAAAARLKLYKDPAAATASAGGRPLAARAGDFASCVAASVQERAGRRQPSVTVKELNRELDLVALAGTYSEKSVILHGLLPQLTVNEHKWCMRILMKEVKMGGLSGERLLTLLHTDARKIVNQVSDLKSTLEVIDEEKAEAVHAKRGGSAGGEEGVERDGPFGEKRDSLRLLFQPLRPMLARVVRPVAADIAAVLFGEGGKGKHGTDSCPRPAPTNAPVSRVYFVERKYDGERLLVHIDKHASSGPVVRLLTRRGCDYTPLYGGDFHHRSPSFSSSSSSSSASAFSSSASSSSASSSGFRWPKRERFPSEDEVRGETGDRETRGGKRTRKEPEGLAGLAATLVEALRGSQAILDGELLAWDDDLESFLPFGTNKSVAAAETARCHLSYVIFDVLYYRNSEGDEYSLLNMKLQDRKVLLERILRLSGNRLMLAPFTPACRPSEIVSALNSAIENRHEGLVVKDAASFYRLHSRKAEEKMQSRPRGGWFKLKPHLGSLPDTLDLIAIGAFFAEGQRRREVNSSHLIDHCSHFLLGVLEGDGGPEAKCVKSFCKVGTGFSLETLREIRDYLRLHCCRFQATQPPPWFDASTGSATSRLDVTWPPSCSFVMEVKGAELSQGKEFDMGATLRFPVAVRPFRRDKAWHEAMSETALLEFFAVAEECGGRLLSQPSSPSGAVATAPDRSLAGSSTERRHALGLFYRHSGETASEESDSADEGLGAGSNTDLANVPAAAGEGNHGCSPKERPQKALLSSPSRLHVKPASGFSRMALLAPFRAADTSAIQPCSSALKGTDIWVLAGDEEAFPKASLEALVAHLGGKVSQTLSPSVTHIVADRPSFRTRTVAAAVAQLATQQRDFHSTLSEKRKRRLSSLRSLPSRSSPFSSSSSPSCPSSSRLSSLSSAPSSSQHISVRVPPVLHFRWLLECAEREEAVPLRPSLVIHGTPDTERLFSRHFDVFGDAFLEDETPTERGLGRLSAILAHAVEVAESQKERRAREGVRADACRERGEATVCEEREPRKSGAVRRGREETDGMLAREAEEEHLFDISDTEANAVRRELEAFLKNNPDSRETPARAGNSLEPLKMRLYVAPDDLAWRSLSLQQLKKLQNDDLETSTSSDCTAPSSPPLTVIRYSPFQQSSCAVSPSCYSSTLSSCDKLLHILASAYRASLVAQCCHRGARLVNTPAAATHVLLRFSAPLDVESGAMDSEGTREEPEHDEGKNGKNQEERGKEKTGTENETDAEQDGRGNKFRRDHQASRGPQLITADVLELMLRQKGPGKWKEDDADPVQTSA</sequence>
<evidence type="ECO:0000259" key="18">
    <source>
        <dbReference type="PROSITE" id="PS50172"/>
    </source>
</evidence>
<evidence type="ECO:0000313" key="20">
    <source>
        <dbReference type="Proteomes" id="UP000028821"/>
    </source>
</evidence>
<dbReference type="GO" id="GO:0046872">
    <property type="term" value="F:metal ion binding"/>
    <property type="evidence" value="ECO:0007669"/>
    <property type="project" value="UniProtKB-KW"/>
</dbReference>
<evidence type="ECO:0000313" key="19">
    <source>
        <dbReference type="EMBL" id="KFH14388.1"/>
    </source>
</evidence>
<evidence type="ECO:0000256" key="15">
    <source>
        <dbReference type="ARBA" id="ARBA00031942"/>
    </source>
</evidence>
<dbReference type="InterPro" id="IPR001357">
    <property type="entry name" value="BRCT_dom"/>
</dbReference>
<feature type="compositionally biased region" description="Low complexity" evidence="16">
    <location>
        <begin position="367"/>
        <end position="392"/>
    </location>
</feature>
<dbReference type="PANTHER" id="PTHR45997:SF1">
    <property type="entry name" value="DNA LIGASE 4"/>
    <property type="match status" value="1"/>
</dbReference>
<dbReference type="SUPFAM" id="SSF50249">
    <property type="entry name" value="Nucleic acid-binding proteins"/>
    <property type="match status" value="1"/>
</dbReference>
<evidence type="ECO:0000256" key="9">
    <source>
        <dbReference type="ARBA" id="ARBA00022840"/>
    </source>
</evidence>
<keyword evidence="7" id="KW-0547">Nucleotide-binding</keyword>
<feature type="compositionally biased region" description="Low complexity" evidence="16">
    <location>
        <begin position="964"/>
        <end position="999"/>
    </location>
</feature>
<dbReference type="InterPro" id="IPR012310">
    <property type="entry name" value="DNA_ligase_ATP-dep_cent"/>
</dbReference>
<accession>A0A086QP56</accession>
<evidence type="ECO:0000256" key="3">
    <source>
        <dbReference type="ARBA" id="ARBA00007572"/>
    </source>
</evidence>
<dbReference type="OrthoDB" id="331748at2759"/>
<dbReference type="CDD" id="cd07903">
    <property type="entry name" value="Adenylation_DNA_ligase_IV"/>
    <property type="match status" value="1"/>
</dbReference>
<dbReference type="GO" id="GO:0005524">
    <property type="term" value="F:ATP binding"/>
    <property type="evidence" value="ECO:0007669"/>
    <property type="project" value="UniProtKB-KW"/>
</dbReference>
<comment type="cofactor">
    <cofactor evidence="1">
        <name>Mg(2+)</name>
        <dbReference type="ChEBI" id="CHEBI:18420"/>
    </cofactor>
</comment>
<keyword evidence="12" id="KW-0234">DNA repair</keyword>
<dbReference type="Pfam" id="PF04679">
    <property type="entry name" value="DNA_ligase_A_C"/>
    <property type="match status" value="1"/>
</dbReference>